<dbReference type="Pfam" id="PF07859">
    <property type="entry name" value="Abhydrolase_3"/>
    <property type="match status" value="1"/>
</dbReference>
<dbReference type="GO" id="GO:0016787">
    <property type="term" value="F:hydrolase activity"/>
    <property type="evidence" value="ECO:0007669"/>
    <property type="project" value="InterPro"/>
</dbReference>
<evidence type="ECO:0000259" key="1">
    <source>
        <dbReference type="Pfam" id="PF07859"/>
    </source>
</evidence>
<dbReference type="InterPro" id="IPR029058">
    <property type="entry name" value="AB_hydrolase_fold"/>
</dbReference>
<dbReference type="Proteomes" id="UP000184383">
    <property type="component" value="Unassembled WGS sequence"/>
</dbReference>
<dbReference type="RefSeq" id="XP_040686028.1">
    <property type="nucleotide sequence ID" value="XM_040831391.1"/>
</dbReference>
<dbReference type="AlphaFoldDB" id="A0A1L9RBQ2"/>
<dbReference type="VEuPathDB" id="FungiDB:ASPWEDRAFT_175632"/>
<dbReference type="PANTHER" id="PTHR23024:SF242">
    <property type="entry name" value="ALPHA_BETA HYDROLASE FOLD-3 DOMAIN-CONTAINING PROTEIN-RELATED"/>
    <property type="match status" value="1"/>
</dbReference>
<proteinExistence type="predicted"/>
<reference evidence="3" key="1">
    <citation type="journal article" date="2017" name="Genome Biol.">
        <title>Comparative genomics reveals high biological diversity and specific adaptations in the industrially and medically important fungal genus Aspergillus.</title>
        <authorList>
            <person name="de Vries R.P."/>
            <person name="Riley R."/>
            <person name="Wiebenga A."/>
            <person name="Aguilar-Osorio G."/>
            <person name="Amillis S."/>
            <person name="Uchima C.A."/>
            <person name="Anderluh G."/>
            <person name="Asadollahi M."/>
            <person name="Askin M."/>
            <person name="Barry K."/>
            <person name="Battaglia E."/>
            <person name="Bayram O."/>
            <person name="Benocci T."/>
            <person name="Braus-Stromeyer S.A."/>
            <person name="Caldana C."/>
            <person name="Canovas D."/>
            <person name="Cerqueira G.C."/>
            <person name="Chen F."/>
            <person name="Chen W."/>
            <person name="Choi C."/>
            <person name="Clum A."/>
            <person name="Dos Santos R.A."/>
            <person name="Damasio A.R."/>
            <person name="Diallinas G."/>
            <person name="Emri T."/>
            <person name="Fekete E."/>
            <person name="Flipphi M."/>
            <person name="Freyberg S."/>
            <person name="Gallo A."/>
            <person name="Gournas C."/>
            <person name="Habgood R."/>
            <person name="Hainaut M."/>
            <person name="Harispe M.L."/>
            <person name="Henrissat B."/>
            <person name="Hilden K.S."/>
            <person name="Hope R."/>
            <person name="Hossain A."/>
            <person name="Karabika E."/>
            <person name="Karaffa L."/>
            <person name="Karanyi Z."/>
            <person name="Krasevec N."/>
            <person name="Kuo A."/>
            <person name="Kusch H."/>
            <person name="LaButti K."/>
            <person name="Lagendijk E.L."/>
            <person name="Lapidus A."/>
            <person name="Levasseur A."/>
            <person name="Lindquist E."/>
            <person name="Lipzen A."/>
            <person name="Logrieco A.F."/>
            <person name="MacCabe A."/>
            <person name="Maekelae M.R."/>
            <person name="Malavazi I."/>
            <person name="Melin P."/>
            <person name="Meyer V."/>
            <person name="Mielnichuk N."/>
            <person name="Miskei M."/>
            <person name="Molnar A.P."/>
            <person name="Mule G."/>
            <person name="Ngan C.Y."/>
            <person name="Orejas M."/>
            <person name="Orosz E."/>
            <person name="Ouedraogo J.P."/>
            <person name="Overkamp K.M."/>
            <person name="Park H.-S."/>
            <person name="Perrone G."/>
            <person name="Piumi F."/>
            <person name="Punt P.J."/>
            <person name="Ram A.F."/>
            <person name="Ramon A."/>
            <person name="Rauscher S."/>
            <person name="Record E."/>
            <person name="Riano-Pachon D.M."/>
            <person name="Robert V."/>
            <person name="Roehrig J."/>
            <person name="Ruller R."/>
            <person name="Salamov A."/>
            <person name="Salih N.S."/>
            <person name="Samson R.A."/>
            <person name="Sandor E."/>
            <person name="Sanguinetti M."/>
            <person name="Schuetze T."/>
            <person name="Sepcic K."/>
            <person name="Shelest E."/>
            <person name="Sherlock G."/>
            <person name="Sophianopoulou V."/>
            <person name="Squina F.M."/>
            <person name="Sun H."/>
            <person name="Susca A."/>
            <person name="Todd R.B."/>
            <person name="Tsang A."/>
            <person name="Unkles S.E."/>
            <person name="van de Wiele N."/>
            <person name="van Rossen-Uffink D."/>
            <person name="Oliveira J.V."/>
            <person name="Vesth T.C."/>
            <person name="Visser J."/>
            <person name="Yu J.-H."/>
            <person name="Zhou M."/>
            <person name="Andersen M.R."/>
            <person name="Archer D.B."/>
            <person name="Baker S.E."/>
            <person name="Benoit I."/>
            <person name="Brakhage A.A."/>
            <person name="Braus G.H."/>
            <person name="Fischer R."/>
            <person name="Frisvad J.C."/>
            <person name="Goldman G.H."/>
            <person name="Houbraken J."/>
            <person name="Oakley B."/>
            <person name="Pocsi I."/>
            <person name="Scazzocchio C."/>
            <person name="Seiboth B."/>
            <person name="vanKuyk P.A."/>
            <person name="Wortman J."/>
            <person name="Dyer P.S."/>
            <person name="Grigoriev I.V."/>
        </authorList>
    </citation>
    <scope>NUCLEOTIDE SEQUENCE [LARGE SCALE GENOMIC DNA]</scope>
    <source>
        <strain evidence="3">DTO 134E9</strain>
    </source>
</reference>
<dbReference type="OrthoDB" id="408631at2759"/>
<sequence>MFSLLQYIYLKLRAILIRTILDFTLGRPKATPDEILQIPSRDPIRTIKAHIYHSSSSSPSSKTPILFNFHGSGFVLRHHGSDDEYCRYITKNTPYTVFDIQYRLAPEYPFPAAFHDVEDTVTWALSQPERFDLSRLALSGFSAGANLSLAVSSSSTALPRDAIATTMAFYSPTELAEDPAVKVAPDTSGKVIPAGVSRFFHQCLIPRGVDGRDPRISPLYADPGSFPRNVLIVTGSQDPFAIEAEAVAEKIRLANVQLKGERRVVCQRMEECPHAWDKHAIPGSVQERAKFDAYNLAVEMLKR</sequence>
<protein>
    <recommendedName>
        <fullName evidence="1">Alpha/beta hydrolase fold-3 domain-containing protein</fullName>
    </recommendedName>
</protein>
<evidence type="ECO:0000313" key="2">
    <source>
        <dbReference type="EMBL" id="OJJ32351.1"/>
    </source>
</evidence>
<dbReference type="InterPro" id="IPR050466">
    <property type="entry name" value="Carboxylest/Gibb_receptor"/>
</dbReference>
<dbReference type="GeneID" id="63747239"/>
<dbReference type="SUPFAM" id="SSF53474">
    <property type="entry name" value="alpha/beta-Hydrolases"/>
    <property type="match status" value="1"/>
</dbReference>
<evidence type="ECO:0000313" key="3">
    <source>
        <dbReference type="Proteomes" id="UP000184383"/>
    </source>
</evidence>
<accession>A0A1L9RBQ2</accession>
<keyword evidence="3" id="KW-1185">Reference proteome</keyword>
<dbReference type="Gene3D" id="3.40.50.1820">
    <property type="entry name" value="alpha/beta hydrolase"/>
    <property type="match status" value="1"/>
</dbReference>
<dbReference type="STRING" id="1073089.A0A1L9RBQ2"/>
<organism evidence="2 3">
    <name type="scientific">Aspergillus wentii DTO 134E9</name>
    <dbReference type="NCBI Taxonomy" id="1073089"/>
    <lineage>
        <taxon>Eukaryota</taxon>
        <taxon>Fungi</taxon>
        <taxon>Dikarya</taxon>
        <taxon>Ascomycota</taxon>
        <taxon>Pezizomycotina</taxon>
        <taxon>Eurotiomycetes</taxon>
        <taxon>Eurotiomycetidae</taxon>
        <taxon>Eurotiales</taxon>
        <taxon>Aspergillaceae</taxon>
        <taxon>Aspergillus</taxon>
        <taxon>Aspergillus subgen. Cremei</taxon>
    </lineage>
</organism>
<dbReference type="EMBL" id="KV878215">
    <property type="protein sequence ID" value="OJJ32351.1"/>
    <property type="molecule type" value="Genomic_DNA"/>
</dbReference>
<dbReference type="PANTHER" id="PTHR23024">
    <property type="entry name" value="ARYLACETAMIDE DEACETYLASE"/>
    <property type="match status" value="1"/>
</dbReference>
<dbReference type="InterPro" id="IPR013094">
    <property type="entry name" value="AB_hydrolase_3"/>
</dbReference>
<name>A0A1L9RBQ2_ASPWE</name>
<feature type="domain" description="Alpha/beta hydrolase fold-3" evidence="1">
    <location>
        <begin position="67"/>
        <end position="276"/>
    </location>
</feature>
<gene>
    <name evidence="2" type="ORF">ASPWEDRAFT_175632</name>
</gene>